<dbReference type="AlphaFoldDB" id="A0A9W9Y992"/>
<dbReference type="EMBL" id="MU827803">
    <property type="protein sequence ID" value="KAJ7326120.1"/>
    <property type="molecule type" value="Genomic_DNA"/>
</dbReference>
<keyword evidence="2" id="KW-0472">Membrane</keyword>
<dbReference type="Proteomes" id="UP001163046">
    <property type="component" value="Unassembled WGS sequence"/>
</dbReference>
<protein>
    <submittedName>
        <fullName evidence="3">Uncharacterized protein</fullName>
    </submittedName>
</protein>
<evidence type="ECO:0000313" key="4">
    <source>
        <dbReference type="Proteomes" id="UP001163046"/>
    </source>
</evidence>
<feature type="region of interest" description="Disordered" evidence="1">
    <location>
        <begin position="157"/>
        <end position="179"/>
    </location>
</feature>
<evidence type="ECO:0000313" key="3">
    <source>
        <dbReference type="EMBL" id="KAJ7326120.1"/>
    </source>
</evidence>
<dbReference type="OrthoDB" id="5982251at2759"/>
<proteinExistence type="predicted"/>
<comment type="caution">
    <text evidence="3">The sequence shown here is derived from an EMBL/GenBank/DDBJ whole genome shotgun (WGS) entry which is preliminary data.</text>
</comment>
<accession>A0A9W9Y992</accession>
<reference evidence="3" key="1">
    <citation type="submission" date="2023-01" db="EMBL/GenBank/DDBJ databases">
        <title>Genome assembly of the deep-sea coral Lophelia pertusa.</title>
        <authorList>
            <person name="Herrera S."/>
            <person name="Cordes E."/>
        </authorList>
    </citation>
    <scope>NUCLEOTIDE SEQUENCE</scope>
    <source>
        <strain evidence="3">USNM1676648</strain>
        <tissue evidence="3">Polyp</tissue>
    </source>
</reference>
<keyword evidence="4" id="KW-1185">Reference proteome</keyword>
<sequence>MFSSTRYAVYLLSLAGYFGSHHYGLTEAAQVISTTAITTSSRVQIKTTTTVGLEEDIALKKVAAKFETEAVDSIPNVSTVQIASLVLPASASKEDVWQPKATKQGLALQAKTILPSTLDVYSFASVHVMTSTTVLSRSGSGLVQSSRVQNLTSIFQSNSSSDSHAREGIDDNDDCSTGKGGKKCDTYVTRWVDFYVNIGGWIMLSVVLVGITVLVITHIHGRQRTKEIKGLPQLMYREITRNKGRWV</sequence>
<organism evidence="3 4">
    <name type="scientific">Desmophyllum pertusum</name>
    <dbReference type="NCBI Taxonomy" id="174260"/>
    <lineage>
        <taxon>Eukaryota</taxon>
        <taxon>Metazoa</taxon>
        <taxon>Cnidaria</taxon>
        <taxon>Anthozoa</taxon>
        <taxon>Hexacorallia</taxon>
        <taxon>Scleractinia</taxon>
        <taxon>Caryophylliina</taxon>
        <taxon>Caryophylliidae</taxon>
        <taxon>Desmophyllum</taxon>
    </lineage>
</organism>
<keyword evidence="2" id="KW-0812">Transmembrane</keyword>
<gene>
    <name evidence="3" type="ORF">OS493_027971</name>
</gene>
<keyword evidence="2" id="KW-1133">Transmembrane helix</keyword>
<feature type="transmembrane region" description="Helical" evidence="2">
    <location>
        <begin position="194"/>
        <end position="216"/>
    </location>
</feature>
<evidence type="ECO:0000256" key="2">
    <source>
        <dbReference type="SAM" id="Phobius"/>
    </source>
</evidence>
<name>A0A9W9Y992_9CNID</name>
<evidence type="ECO:0000256" key="1">
    <source>
        <dbReference type="SAM" id="MobiDB-lite"/>
    </source>
</evidence>